<evidence type="ECO:0000313" key="2">
    <source>
        <dbReference type="Proteomes" id="UP001595387"/>
    </source>
</evidence>
<dbReference type="EMBL" id="JBHRRZ010000039">
    <property type="protein sequence ID" value="MFC2949868.1"/>
    <property type="molecule type" value="Genomic_DNA"/>
</dbReference>
<dbReference type="Proteomes" id="UP001595387">
    <property type="component" value="Unassembled WGS sequence"/>
</dbReference>
<sequence>MGKVNDRGNIKWSSLMLPEHIQLLKDMWKEREAKPKLLLDEQQWTEINRNLEVAVHEELPVEIKYYNGRDYLTAKGKISRVDVLNGYIQLEGQGRIALGNVIDVHVK</sequence>
<comment type="caution">
    <text evidence="1">The sequence shown here is derived from an EMBL/GenBank/DDBJ whole genome shotgun (WGS) entry which is preliminary data.</text>
</comment>
<evidence type="ECO:0000313" key="1">
    <source>
        <dbReference type="EMBL" id="MFC2949868.1"/>
    </source>
</evidence>
<proteinExistence type="predicted"/>
<reference evidence="2" key="1">
    <citation type="journal article" date="2019" name="Int. J. Syst. Evol. Microbiol.">
        <title>The Global Catalogue of Microorganisms (GCM) 10K type strain sequencing project: providing services to taxonomists for standard genome sequencing and annotation.</title>
        <authorList>
            <consortium name="The Broad Institute Genomics Platform"/>
            <consortium name="The Broad Institute Genome Sequencing Center for Infectious Disease"/>
            <person name="Wu L."/>
            <person name="Ma J."/>
        </authorList>
    </citation>
    <scope>NUCLEOTIDE SEQUENCE [LARGE SCALE GENOMIC DNA]</scope>
    <source>
        <strain evidence="2">KCTC 13193</strain>
    </source>
</reference>
<name>A0ABV7AAG1_9BACI</name>
<dbReference type="RefSeq" id="WP_390307834.1">
    <property type="nucleotide sequence ID" value="NZ_JBHRRZ010000039.1"/>
</dbReference>
<protein>
    <submittedName>
        <fullName evidence="1">YolD-like family protein</fullName>
    </submittedName>
</protein>
<dbReference type="InterPro" id="IPR014962">
    <property type="entry name" value="YolD"/>
</dbReference>
<dbReference type="PANTHER" id="PTHR40051">
    <property type="entry name" value="IG HYPOTHETICAL 15966"/>
    <property type="match status" value="1"/>
</dbReference>
<dbReference type="PANTHER" id="PTHR40051:SF1">
    <property type="entry name" value="YOLD-LIKE FAMILY PROTEIN"/>
    <property type="match status" value="1"/>
</dbReference>
<organism evidence="1 2">
    <name type="scientific">Virgibacillus sediminis</name>
    <dbReference type="NCBI Taxonomy" id="202260"/>
    <lineage>
        <taxon>Bacteria</taxon>
        <taxon>Bacillati</taxon>
        <taxon>Bacillota</taxon>
        <taxon>Bacilli</taxon>
        <taxon>Bacillales</taxon>
        <taxon>Bacillaceae</taxon>
        <taxon>Virgibacillus</taxon>
    </lineage>
</organism>
<dbReference type="Pfam" id="PF08863">
    <property type="entry name" value="YolD"/>
    <property type="match status" value="1"/>
</dbReference>
<keyword evidence="2" id="KW-1185">Reference proteome</keyword>
<accession>A0ABV7AAG1</accession>
<gene>
    <name evidence="1" type="ORF">ACFODW_16210</name>
</gene>